<dbReference type="AlphaFoldDB" id="D6TGL9"/>
<gene>
    <name evidence="2" type="ORF">Krac_12364</name>
</gene>
<reference evidence="2 3" key="1">
    <citation type="journal article" date="2011" name="Stand. Genomic Sci.">
        <title>Non-contiguous finished genome sequence and contextual data of the filamentous soil bacterium Ktedonobacter racemifer type strain (SOSP1-21).</title>
        <authorList>
            <person name="Chang Y.J."/>
            <person name="Land M."/>
            <person name="Hauser L."/>
            <person name="Chertkov O."/>
            <person name="Del Rio T.G."/>
            <person name="Nolan M."/>
            <person name="Copeland A."/>
            <person name="Tice H."/>
            <person name="Cheng J.F."/>
            <person name="Lucas S."/>
            <person name="Han C."/>
            <person name="Goodwin L."/>
            <person name="Pitluck S."/>
            <person name="Ivanova N."/>
            <person name="Ovchinikova G."/>
            <person name="Pati A."/>
            <person name="Chen A."/>
            <person name="Palaniappan K."/>
            <person name="Mavromatis K."/>
            <person name="Liolios K."/>
            <person name="Brettin T."/>
            <person name="Fiebig A."/>
            <person name="Rohde M."/>
            <person name="Abt B."/>
            <person name="Goker M."/>
            <person name="Detter J.C."/>
            <person name="Woyke T."/>
            <person name="Bristow J."/>
            <person name="Eisen J.A."/>
            <person name="Markowitz V."/>
            <person name="Hugenholtz P."/>
            <person name="Kyrpides N.C."/>
            <person name="Klenk H.P."/>
            <person name="Lapidus A."/>
        </authorList>
    </citation>
    <scope>NUCLEOTIDE SEQUENCE [LARGE SCALE GENOMIC DNA]</scope>
    <source>
        <strain evidence="3">DSM 44963</strain>
    </source>
</reference>
<proteinExistence type="predicted"/>
<evidence type="ECO:0000259" key="1">
    <source>
        <dbReference type="Pfam" id="PF12867"/>
    </source>
</evidence>
<comment type="caution">
    <text evidence="2">The sequence shown here is derived from an EMBL/GenBank/DDBJ whole genome shotgun (WGS) entry which is preliminary data.</text>
</comment>
<feature type="domain" description="DinB-like" evidence="1">
    <location>
        <begin position="38"/>
        <end position="173"/>
    </location>
</feature>
<evidence type="ECO:0000313" key="3">
    <source>
        <dbReference type="Proteomes" id="UP000004508"/>
    </source>
</evidence>
<dbReference type="InParanoid" id="D6TGL9"/>
<dbReference type="InterPro" id="IPR034660">
    <property type="entry name" value="DinB/YfiT-like"/>
</dbReference>
<dbReference type="Proteomes" id="UP000004508">
    <property type="component" value="Unassembled WGS sequence"/>
</dbReference>
<dbReference type="SUPFAM" id="SSF109854">
    <property type="entry name" value="DinB/YfiT-like putative metalloenzymes"/>
    <property type="match status" value="1"/>
</dbReference>
<sequence length="189" mass="21727">MRAAYGCPHAYNHYYKLLGVKIVEDEQNLFEAFRGKLVAARIAFLGQLAKFSREELALSPGKSEWSPIQVAYHLYITDGETLEQMQRVQSEENPLLSFAEIEGPAQVGANTELPATLEAIMAGMAARREELFQFLATLPHADWERTYRHPRQGQLKFPQLVQFLVDHDQRHSQHLARIKIAREQYPHEI</sequence>
<evidence type="ECO:0000313" key="2">
    <source>
        <dbReference type="EMBL" id="EFH90731.1"/>
    </source>
</evidence>
<dbReference type="EMBL" id="ADVG01000001">
    <property type="protein sequence ID" value="EFH90731.1"/>
    <property type="molecule type" value="Genomic_DNA"/>
</dbReference>
<organism evidence="2 3">
    <name type="scientific">Ktedonobacter racemifer DSM 44963</name>
    <dbReference type="NCBI Taxonomy" id="485913"/>
    <lineage>
        <taxon>Bacteria</taxon>
        <taxon>Bacillati</taxon>
        <taxon>Chloroflexota</taxon>
        <taxon>Ktedonobacteria</taxon>
        <taxon>Ktedonobacterales</taxon>
        <taxon>Ktedonobacteraceae</taxon>
        <taxon>Ktedonobacter</taxon>
    </lineage>
</organism>
<name>D6TGL9_KTERA</name>
<accession>D6TGL9</accession>
<keyword evidence="3" id="KW-1185">Reference proteome</keyword>
<dbReference type="InterPro" id="IPR024775">
    <property type="entry name" value="DinB-like"/>
</dbReference>
<dbReference type="Gene3D" id="1.20.120.450">
    <property type="entry name" value="dinb family like domain"/>
    <property type="match status" value="1"/>
</dbReference>
<dbReference type="STRING" id="485913.Krac_12364"/>
<protein>
    <recommendedName>
        <fullName evidence="1">DinB-like domain-containing protein</fullName>
    </recommendedName>
</protein>
<dbReference type="Pfam" id="PF12867">
    <property type="entry name" value="DinB_2"/>
    <property type="match status" value="1"/>
</dbReference>